<reference evidence="1" key="1">
    <citation type="submission" date="2019-10" db="EMBL/GenBank/DDBJ databases">
        <authorList>
            <consortium name="DOE Joint Genome Institute"/>
            <person name="Kuo A."/>
            <person name="Miyauchi S."/>
            <person name="Kiss E."/>
            <person name="Drula E."/>
            <person name="Kohler A."/>
            <person name="Sanchez-Garcia M."/>
            <person name="Andreopoulos B."/>
            <person name="Barry K.W."/>
            <person name="Bonito G."/>
            <person name="Buee M."/>
            <person name="Carver A."/>
            <person name="Chen C."/>
            <person name="Cichocki N."/>
            <person name="Clum A."/>
            <person name="Culley D."/>
            <person name="Crous P.W."/>
            <person name="Fauchery L."/>
            <person name="Girlanda M."/>
            <person name="Hayes R."/>
            <person name="Keri Z."/>
            <person name="Labutti K."/>
            <person name="Lipzen A."/>
            <person name="Lombard V."/>
            <person name="Magnuson J."/>
            <person name="Maillard F."/>
            <person name="Morin E."/>
            <person name="Murat C."/>
            <person name="Nolan M."/>
            <person name="Ohm R."/>
            <person name="Pangilinan J."/>
            <person name="Pereira M."/>
            <person name="Perotto S."/>
            <person name="Peter M."/>
            <person name="Riley R."/>
            <person name="Sitrit Y."/>
            <person name="Stielow B."/>
            <person name="Szollosi G."/>
            <person name="Zifcakova L."/>
            <person name="Stursova M."/>
            <person name="Spatafora J.W."/>
            <person name="Tedersoo L."/>
            <person name="Vaario L.-M."/>
            <person name="Yamada A."/>
            <person name="Yan M."/>
            <person name="Wang P."/>
            <person name="Xu J."/>
            <person name="Bruns T."/>
            <person name="Baldrian P."/>
            <person name="Vilgalys R."/>
            <person name="Henrissat B."/>
            <person name="Grigoriev I.V."/>
            <person name="Hibbett D."/>
            <person name="Nagy L.G."/>
            <person name="Martin F.M."/>
        </authorList>
    </citation>
    <scope>NUCLEOTIDE SEQUENCE</scope>
    <source>
        <strain evidence="1">P2</strain>
    </source>
</reference>
<protein>
    <submittedName>
        <fullName evidence="1">Uncharacterized protein</fullName>
    </submittedName>
</protein>
<keyword evidence="2" id="KW-1185">Reference proteome</keyword>
<name>A0ACB6ZQC1_THEGA</name>
<proteinExistence type="predicted"/>
<evidence type="ECO:0000313" key="1">
    <source>
        <dbReference type="EMBL" id="KAF9651792.1"/>
    </source>
</evidence>
<reference evidence="1" key="2">
    <citation type="journal article" date="2020" name="Nat. Commun.">
        <title>Large-scale genome sequencing of mycorrhizal fungi provides insights into the early evolution of symbiotic traits.</title>
        <authorList>
            <person name="Miyauchi S."/>
            <person name="Kiss E."/>
            <person name="Kuo A."/>
            <person name="Drula E."/>
            <person name="Kohler A."/>
            <person name="Sanchez-Garcia M."/>
            <person name="Morin E."/>
            <person name="Andreopoulos B."/>
            <person name="Barry K.W."/>
            <person name="Bonito G."/>
            <person name="Buee M."/>
            <person name="Carver A."/>
            <person name="Chen C."/>
            <person name="Cichocki N."/>
            <person name="Clum A."/>
            <person name="Culley D."/>
            <person name="Crous P.W."/>
            <person name="Fauchery L."/>
            <person name="Girlanda M."/>
            <person name="Hayes R.D."/>
            <person name="Keri Z."/>
            <person name="LaButti K."/>
            <person name="Lipzen A."/>
            <person name="Lombard V."/>
            <person name="Magnuson J."/>
            <person name="Maillard F."/>
            <person name="Murat C."/>
            <person name="Nolan M."/>
            <person name="Ohm R.A."/>
            <person name="Pangilinan J."/>
            <person name="Pereira M.F."/>
            <person name="Perotto S."/>
            <person name="Peter M."/>
            <person name="Pfister S."/>
            <person name="Riley R."/>
            <person name="Sitrit Y."/>
            <person name="Stielow J.B."/>
            <person name="Szollosi G."/>
            <person name="Zifcakova L."/>
            <person name="Stursova M."/>
            <person name="Spatafora J.W."/>
            <person name="Tedersoo L."/>
            <person name="Vaario L.M."/>
            <person name="Yamada A."/>
            <person name="Yan M."/>
            <person name="Wang P."/>
            <person name="Xu J."/>
            <person name="Bruns T."/>
            <person name="Baldrian P."/>
            <person name="Vilgalys R."/>
            <person name="Dunand C."/>
            <person name="Henrissat B."/>
            <person name="Grigoriev I.V."/>
            <person name="Hibbett D."/>
            <person name="Nagy L.G."/>
            <person name="Martin F.M."/>
        </authorList>
    </citation>
    <scope>NUCLEOTIDE SEQUENCE</scope>
    <source>
        <strain evidence="1">P2</strain>
    </source>
</reference>
<comment type="caution">
    <text evidence="1">The sequence shown here is derived from an EMBL/GenBank/DDBJ whole genome shotgun (WGS) entry which is preliminary data.</text>
</comment>
<accession>A0ACB6ZQC1</accession>
<gene>
    <name evidence="1" type="ORF">BDM02DRAFT_3184295</name>
</gene>
<organism evidence="1 2">
    <name type="scientific">Thelephora ganbajun</name>
    <name type="common">Ganba fungus</name>
    <dbReference type="NCBI Taxonomy" id="370292"/>
    <lineage>
        <taxon>Eukaryota</taxon>
        <taxon>Fungi</taxon>
        <taxon>Dikarya</taxon>
        <taxon>Basidiomycota</taxon>
        <taxon>Agaricomycotina</taxon>
        <taxon>Agaricomycetes</taxon>
        <taxon>Thelephorales</taxon>
        <taxon>Thelephoraceae</taxon>
        <taxon>Thelephora</taxon>
    </lineage>
</organism>
<evidence type="ECO:0000313" key="2">
    <source>
        <dbReference type="Proteomes" id="UP000886501"/>
    </source>
</evidence>
<dbReference type="EMBL" id="MU117973">
    <property type="protein sequence ID" value="KAF9651792.1"/>
    <property type="molecule type" value="Genomic_DNA"/>
</dbReference>
<sequence length="211" mass="24065">MPRRWTDLDSDEYRLPEGFKRVGYDADERRHYFRDGDGQTWRSEPGNEYGVFTPVRPEPPVAIPRRSHPPYLKEPVDDPPPREFASTFKFTDVLSSHRITSASSSTPKRSHTINIPSIASLKRSSTAAALFVRSRGKYFTKFSHSKEPPCDGGNQQFPHAIDHRRVTCSPVIVRRPTTTIMAYIRGKMKSDVKPVDGNPQLLQVEGDKQRE</sequence>
<dbReference type="Proteomes" id="UP000886501">
    <property type="component" value="Unassembled WGS sequence"/>
</dbReference>